<dbReference type="Gene3D" id="3.40.630.30">
    <property type="match status" value="1"/>
</dbReference>
<dbReference type="PANTHER" id="PTHR31438:SF1">
    <property type="entry name" value="LYSINE N-ACYLTRANSFERASE C17G9.06C-RELATED"/>
    <property type="match status" value="1"/>
</dbReference>
<name>A0A1H0AK99_9SPHI</name>
<dbReference type="GO" id="GO:0016410">
    <property type="term" value="F:N-acyltransferase activity"/>
    <property type="evidence" value="ECO:0007669"/>
    <property type="project" value="TreeGrafter"/>
</dbReference>
<evidence type="ECO:0000313" key="3">
    <source>
        <dbReference type="EMBL" id="SDN33553.1"/>
    </source>
</evidence>
<sequence length="573" mass="66126">MAPHDKNNQINLLLNLILREYNHWYYFDLVPKYDEDLAAYMENGAENAFVKISLQQAGSVLYYPLIYHSLTGFHLFGNAPAWRKEGTDVLTVITPDVALNHLIREIYPDLSKPALQRKLEDLGAAYEHALSRELEQYVPQEYLISAESNEALKRWQEKAPNDDFHASDLFFNEFGDQDACSLLQGAILSFSRGKEIGPEKAAAQWAQRYMYHLLKSSLDLYLKEGVLLSPTYLHAGLCLDDDGLPEQMVFPGAQETLDLAQLPENFNKEKLSAFLAAQLLAHHLYPLIRAIGMIGFLSEEKLLEYLNEELSHVKKEHAGKADFLDAVRLKVRANLPQLLEKKEEEEYAERYLHLHNHVINTRYYVPELIKPSPGEVVHKRYFNNGELEIAIRAFNPETDIEILHEWVNMDYTKKFWEMDGPIKDLEEAYIKHLGVDYSHPYIGTLNGEPIFTLELYWAIKDEVGKYYPFHPGDYGFHMLIAPAERRIPNFSYYALTMCMEHFFSFDKLHRMIGEASAAHMGTHNLITKVGCEFNKALVLPYKTSNLTFCVREQFQEAVKDVLERSCTNIYVNI</sequence>
<dbReference type="EMBL" id="FNGY01000007">
    <property type="protein sequence ID" value="SDN33553.1"/>
    <property type="molecule type" value="Genomic_DNA"/>
</dbReference>
<evidence type="ECO:0000313" key="4">
    <source>
        <dbReference type="Proteomes" id="UP000183200"/>
    </source>
</evidence>
<dbReference type="InterPro" id="IPR022770">
    <property type="entry name" value="IucA/IucC-like_C"/>
</dbReference>
<evidence type="ECO:0000259" key="2">
    <source>
        <dbReference type="SMART" id="SM01006"/>
    </source>
</evidence>
<dbReference type="PANTHER" id="PTHR31438">
    <property type="entry name" value="LYSINE N-ACYLTRANSFERASE C17G9.06C-RELATED"/>
    <property type="match status" value="1"/>
</dbReference>
<dbReference type="Pfam" id="PF13523">
    <property type="entry name" value="Acetyltransf_8"/>
    <property type="match status" value="1"/>
</dbReference>
<dbReference type="SMART" id="SM01006">
    <property type="entry name" value="AlcB"/>
    <property type="match status" value="1"/>
</dbReference>
<dbReference type="RefSeq" id="WP_074610226.1">
    <property type="nucleotide sequence ID" value="NZ_FNGY01000007.1"/>
</dbReference>
<dbReference type="AlphaFoldDB" id="A0A1H0AK99"/>
<evidence type="ECO:0000256" key="1">
    <source>
        <dbReference type="ARBA" id="ARBA00004924"/>
    </source>
</evidence>
<dbReference type="InterPro" id="IPR016181">
    <property type="entry name" value="Acyl_CoA_acyltransferase"/>
</dbReference>
<dbReference type="GO" id="GO:0019290">
    <property type="term" value="P:siderophore biosynthetic process"/>
    <property type="evidence" value="ECO:0007669"/>
    <property type="project" value="InterPro"/>
</dbReference>
<protein>
    <submittedName>
        <fullName evidence="3">Ferric iron reductase FhuF-like transporter</fullName>
    </submittedName>
</protein>
<dbReference type="SUPFAM" id="SSF55729">
    <property type="entry name" value="Acyl-CoA N-acyltransferases (Nat)"/>
    <property type="match status" value="1"/>
</dbReference>
<organism evidence="3 4">
    <name type="scientific">Pedobacter steynii</name>
    <dbReference type="NCBI Taxonomy" id="430522"/>
    <lineage>
        <taxon>Bacteria</taxon>
        <taxon>Pseudomonadati</taxon>
        <taxon>Bacteroidota</taxon>
        <taxon>Sphingobacteriia</taxon>
        <taxon>Sphingobacteriales</taxon>
        <taxon>Sphingobacteriaceae</taxon>
        <taxon>Pedobacter</taxon>
    </lineage>
</organism>
<dbReference type="Pfam" id="PF06276">
    <property type="entry name" value="FhuF"/>
    <property type="match status" value="1"/>
</dbReference>
<gene>
    <name evidence="3" type="ORF">SAMN05421820_107115</name>
</gene>
<comment type="pathway">
    <text evidence="1">Siderophore biosynthesis.</text>
</comment>
<feature type="domain" description="Acyltransferase MbtK/IucB-like conserved" evidence="2">
    <location>
        <begin position="392"/>
        <end position="439"/>
    </location>
</feature>
<accession>A0A1H0AK99</accession>
<proteinExistence type="predicted"/>
<dbReference type="OrthoDB" id="2989563at2"/>
<dbReference type="InterPro" id="IPR019432">
    <property type="entry name" value="Acyltransferase_MbtK/IucB-like"/>
</dbReference>
<keyword evidence="4" id="KW-1185">Reference proteome</keyword>
<reference evidence="4" key="1">
    <citation type="submission" date="2016-10" db="EMBL/GenBank/DDBJ databases">
        <authorList>
            <person name="Varghese N."/>
            <person name="Submissions S."/>
        </authorList>
    </citation>
    <scope>NUCLEOTIDE SEQUENCE [LARGE SCALE GENOMIC DNA]</scope>
    <source>
        <strain evidence="4">DSM 19110</strain>
    </source>
</reference>
<dbReference type="Proteomes" id="UP000183200">
    <property type="component" value="Unassembled WGS sequence"/>
</dbReference>